<feature type="region of interest" description="Disordered" evidence="1">
    <location>
        <begin position="229"/>
        <end position="252"/>
    </location>
</feature>
<evidence type="ECO:0000313" key="2">
    <source>
        <dbReference type="EMBL" id="MED6114328.1"/>
    </source>
</evidence>
<reference evidence="2 3" key="1">
    <citation type="journal article" date="2023" name="Plants (Basel)">
        <title>Bridging the Gap: Combining Genomics and Transcriptomics Approaches to Understand Stylosanthes scabra, an Orphan Legume from the Brazilian Caatinga.</title>
        <authorList>
            <person name="Ferreira-Neto J.R.C."/>
            <person name="da Silva M.D."/>
            <person name="Binneck E."/>
            <person name="de Melo N.F."/>
            <person name="da Silva R.H."/>
            <person name="de Melo A.L.T.M."/>
            <person name="Pandolfi V."/>
            <person name="Bustamante F.O."/>
            <person name="Brasileiro-Vidal A.C."/>
            <person name="Benko-Iseppon A.M."/>
        </authorList>
    </citation>
    <scope>NUCLEOTIDE SEQUENCE [LARGE SCALE GENOMIC DNA]</scope>
    <source>
        <tissue evidence="2">Leaves</tissue>
    </source>
</reference>
<proteinExistence type="predicted"/>
<accession>A0ABU6QRY2</accession>
<dbReference type="Proteomes" id="UP001341840">
    <property type="component" value="Unassembled WGS sequence"/>
</dbReference>
<evidence type="ECO:0000313" key="3">
    <source>
        <dbReference type="Proteomes" id="UP001341840"/>
    </source>
</evidence>
<comment type="caution">
    <text evidence="2">The sequence shown here is derived from an EMBL/GenBank/DDBJ whole genome shotgun (WGS) entry which is preliminary data.</text>
</comment>
<name>A0ABU6QRY2_9FABA</name>
<protein>
    <submittedName>
        <fullName evidence="2">Uncharacterized protein</fullName>
    </submittedName>
</protein>
<evidence type="ECO:0000256" key="1">
    <source>
        <dbReference type="SAM" id="MobiDB-lite"/>
    </source>
</evidence>
<dbReference type="EMBL" id="JASCZI010001117">
    <property type="protein sequence ID" value="MED6114328.1"/>
    <property type="molecule type" value="Genomic_DNA"/>
</dbReference>
<feature type="compositionally biased region" description="Basic and acidic residues" evidence="1">
    <location>
        <begin position="71"/>
        <end position="83"/>
    </location>
</feature>
<sequence>MAINALLDVILRLPRMTPLPHSADPGPTADFIQWWILAATRYLVPADHFHHLPPDEIPVEVTQRQSGPHPARPDVPHVPDNRRPGKRMMVGTRTTARDWQWLEDIIAEDEPGGANTSQAVEEAGTSSHAYLRSTAQTQGITIASTMSSSLQQTFLDWLSSPTFQHFISGVLHEGDGGYRLDTQFDGSQVHLNLNEPLSGPSHLFMAFGGTPPSAAHVPGGSWDVPFMEPARLPTPRASPAPTEQPVEPASPRRARRCKRCNLIIFLILI</sequence>
<organism evidence="2 3">
    <name type="scientific">Stylosanthes scabra</name>
    <dbReference type="NCBI Taxonomy" id="79078"/>
    <lineage>
        <taxon>Eukaryota</taxon>
        <taxon>Viridiplantae</taxon>
        <taxon>Streptophyta</taxon>
        <taxon>Embryophyta</taxon>
        <taxon>Tracheophyta</taxon>
        <taxon>Spermatophyta</taxon>
        <taxon>Magnoliopsida</taxon>
        <taxon>eudicotyledons</taxon>
        <taxon>Gunneridae</taxon>
        <taxon>Pentapetalae</taxon>
        <taxon>rosids</taxon>
        <taxon>fabids</taxon>
        <taxon>Fabales</taxon>
        <taxon>Fabaceae</taxon>
        <taxon>Papilionoideae</taxon>
        <taxon>50 kb inversion clade</taxon>
        <taxon>dalbergioids sensu lato</taxon>
        <taxon>Dalbergieae</taxon>
        <taxon>Pterocarpus clade</taxon>
        <taxon>Stylosanthes</taxon>
    </lineage>
</organism>
<keyword evidence="3" id="KW-1185">Reference proteome</keyword>
<feature type="region of interest" description="Disordered" evidence="1">
    <location>
        <begin position="61"/>
        <end position="87"/>
    </location>
</feature>
<gene>
    <name evidence="2" type="ORF">PIB30_079224</name>
</gene>